<gene>
    <name evidence="1" type="ORF">SAMN05444000_10611</name>
</gene>
<dbReference type="STRING" id="1470563.SAMN05444000_10611"/>
<dbReference type="AlphaFoldDB" id="A0A1M6HCA1"/>
<reference evidence="2" key="1">
    <citation type="submission" date="2016-11" db="EMBL/GenBank/DDBJ databases">
        <authorList>
            <person name="Varghese N."/>
            <person name="Submissions S."/>
        </authorList>
    </citation>
    <scope>NUCLEOTIDE SEQUENCE [LARGE SCALE GENOMIC DNA]</scope>
    <source>
        <strain evidence="2">DSM 100564</strain>
    </source>
</reference>
<proteinExistence type="predicted"/>
<dbReference type="EMBL" id="FQZQ01000006">
    <property type="protein sequence ID" value="SHJ19774.1"/>
    <property type="molecule type" value="Genomic_DNA"/>
</dbReference>
<evidence type="ECO:0000313" key="2">
    <source>
        <dbReference type="Proteomes" id="UP000183982"/>
    </source>
</evidence>
<evidence type="ECO:0000313" key="1">
    <source>
        <dbReference type="EMBL" id="SHJ19774.1"/>
    </source>
</evidence>
<sequence length="135" mass="15237">MTEEKPDWVVLTENLEEPMDLEERASRIAAVLSTGGASTLFQKMLSHMIDPTGKKDRFCLALRHENVGRPKGPDWAVGFEMLKLVDDEGLSADEAIYRVKQKFGKAGTSRTKCFDALRAAREETRLRNIAERLLD</sequence>
<dbReference type="OrthoDB" id="256753at2"/>
<accession>A0A1M6HCA1</accession>
<dbReference type="RefSeq" id="WP_073250944.1">
    <property type="nucleotide sequence ID" value="NZ_FQZQ01000006.1"/>
</dbReference>
<keyword evidence="2" id="KW-1185">Reference proteome</keyword>
<protein>
    <submittedName>
        <fullName evidence="1">Uncharacterized protein</fullName>
    </submittedName>
</protein>
<organism evidence="1 2">
    <name type="scientific">Shimia gijangensis</name>
    <dbReference type="NCBI Taxonomy" id="1470563"/>
    <lineage>
        <taxon>Bacteria</taxon>
        <taxon>Pseudomonadati</taxon>
        <taxon>Pseudomonadota</taxon>
        <taxon>Alphaproteobacteria</taxon>
        <taxon>Rhodobacterales</taxon>
        <taxon>Roseobacteraceae</taxon>
    </lineage>
</organism>
<name>A0A1M6HCA1_9RHOB</name>
<dbReference type="Proteomes" id="UP000183982">
    <property type="component" value="Unassembled WGS sequence"/>
</dbReference>